<dbReference type="EMBL" id="FMSH01000431">
    <property type="protein sequence ID" value="SCU89155.1"/>
    <property type="molecule type" value="Genomic_DNA"/>
</dbReference>
<gene>
    <name evidence="1" type="ORF">CNECB9_4870035</name>
</gene>
<sequence>MPALHRHMDKGHHAKAQRRRVQPRLIALDQPGLFQAAVAPQSLRRRQRDGLCQFQVGGPPLLLQHPQQAAIGTVQLDRLHFDFLISEIHAIRFHNLGFPCLFYEIQFCRQEYTLHPKQAHFRPVLQQVSAEPTDIGATSLPSAAATILFPAPLVRKPWPTCLTTRCS</sequence>
<proteinExistence type="predicted"/>
<protein>
    <submittedName>
        <fullName evidence="1">Uncharacterized protein</fullName>
    </submittedName>
</protein>
<organism evidence="1">
    <name type="scientific">Cupriavidus necator</name>
    <name type="common">Alcaligenes eutrophus</name>
    <name type="synonym">Ralstonia eutropha</name>
    <dbReference type="NCBI Taxonomy" id="106590"/>
    <lineage>
        <taxon>Bacteria</taxon>
        <taxon>Pseudomonadati</taxon>
        <taxon>Pseudomonadota</taxon>
        <taxon>Betaproteobacteria</taxon>
        <taxon>Burkholderiales</taxon>
        <taxon>Burkholderiaceae</taxon>
        <taxon>Cupriavidus</taxon>
    </lineage>
</organism>
<reference evidence="1" key="1">
    <citation type="submission" date="2016-09" db="EMBL/GenBank/DDBJ databases">
        <authorList>
            <person name="Capua I."/>
            <person name="De Benedictis P."/>
            <person name="Joannis T."/>
            <person name="Lombin L.H."/>
            <person name="Cattoli G."/>
        </authorList>
    </citation>
    <scope>NUCLEOTIDE SEQUENCE</scope>
    <source>
        <strain evidence="1">B9</strain>
    </source>
</reference>
<accession>A0A1K0JHH1</accession>
<evidence type="ECO:0000313" key="1">
    <source>
        <dbReference type="EMBL" id="SCU89155.1"/>
    </source>
</evidence>
<name>A0A1K0JHH1_CUPNE</name>
<dbReference type="AlphaFoldDB" id="A0A1K0JHH1"/>